<sequence>MPPRSASPESPDGSAPSEASAAPTEDDAPLRPRDRQRTSRRRTAVVASIVAAALVIAGGAWWLLGRPHPPVGDRVTASEGSDVSDEQGLITDGGRAPAAWTAGDDPVGAWVQVSFDSPTAVDRVRLVAADGSPAVTSGLLTLDGGAGVMVTAGPSGSTEVSFPQQTVTSARFTVASGEAGAGLARLLLDDDGDPPATAASASGDAAASTPLAGVTATASSSRSGSSPEALVDGDLPAQQTGREWRAASSDSTPWVQLAWSQPQLVTAVQVFGPSERMADAASSGSSPLSGTLEFSDGSSVVVSGIEGGGALPTTVAVAPRTATSVRLSLKENFASASAALREVAVYTAGSTPVPWKTTGTTYEVTPPTASDCSASSSPVGSAPAGQLALVCPAVGTEVTGSDATVVVQAEPGAQVTATTQPQQGGDVQTVGTATAGGDGRATLTVDTSTFPAGPFALEVAQASGGSAASPDPLHLQLVKATGQPVTDAGHAPKGMTLQWQDGFDTPLSVSGTGAGAVYAAGKPESWGTSQFGDAVFADPATGAGTVATIPGGYLRLRAEPKGDLPVDAPYGQQHVGGLLSSARVGAGGFSAQYGYFEARMLAGAGKGTWPAFWMLNSQAATTDNKTAGEVDAVELYGHDTSFTCHTLHDWGAPDDAGSTGSKCLSPEQVQDWALGWHDYGVRVTPDGAQFSIDGQLVADKRGLGRSGEPFFFLLDMALGGGWPVALDPTGGTSDLYVDWVRVYT</sequence>
<comment type="caution">
    <text evidence="5">The sequence shown here is derived from an EMBL/GenBank/DDBJ whole genome shotgun (WGS) entry which is preliminary data.</text>
</comment>
<evidence type="ECO:0000313" key="5">
    <source>
        <dbReference type="EMBL" id="TXR56331.1"/>
    </source>
</evidence>
<feature type="compositionally biased region" description="Low complexity" evidence="2">
    <location>
        <begin position="194"/>
        <end position="208"/>
    </location>
</feature>
<dbReference type="SUPFAM" id="SSF49899">
    <property type="entry name" value="Concanavalin A-like lectins/glucanases"/>
    <property type="match status" value="1"/>
</dbReference>
<feature type="transmembrane region" description="Helical" evidence="3">
    <location>
        <begin position="43"/>
        <end position="64"/>
    </location>
</feature>
<evidence type="ECO:0000256" key="2">
    <source>
        <dbReference type="SAM" id="MobiDB-lite"/>
    </source>
</evidence>
<keyword evidence="6" id="KW-1185">Reference proteome</keyword>
<dbReference type="SUPFAM" id="SSF49785">
    <property type="entry name" value="Galactose-binding domain-like"/>
    <property type="match status" value="1"/>
</dbReference>
<dbReference type="CDD" id="cd08023">
    <property type="entry name" value="GH16_laminarinase_like"/>
    <property type="match status" value="1"/>
</dbReference>
<accession>A0A5C8ZGP8</accession>
<evidence type="ECO:0000256" key="1">
    <source>
        <dbReference type="ARBA" id="ARBA00006865"/>
    </source>
</evidence>
<protein>
    <submittedName>
        <fullName evidence="5">Family 16 glycosylhydrolase</fullName>
    </submittedName>
</protein>
<dbReference type="Pfam" id="PF24135">
    <property type="entry name" value="DUF7402"/>
    <property type="match status" value="2"/>
</dbReference>
<dbReference type="GO" id="GO:0004553">
    <property type="term" value="F:hydrolase activity, hydrolyzing O-glycosyl compounds"/>
    <property type="evidence" value="ECO:0007669"/>
    <property type="project" value="InterPro"/>
</dbReference>
<name>A0A5C8ZGP8_9ACTN</name>
<gene>
    <name evidence="5" type="ORF">FMM08_09465</name>
</gene>
<dbReference type="InterPro" id="IPR000757">
    <property type="entry name" value="Beta-glucanase-like"/>
</dbReference>
<feature type="region of interest" description="Disordered" evidence="2">
    <location>
        <begin position="194"/>
        <end position="233"/>
    </location>
</feature>
<dbReference type="OrthoDB" id="9809583at2"/>
<dbReference type="InterPro" id="IPR050546">
    <property type="entry name" value="Glycosyl_Hydrlase_16"/>
</dbReference>
<keyword evidence="5" id="KW-0378">Hydrolase</keyword>
<dbReference type="AlphaFoldDB" id="A0A5C8ZGP8"/>
<dbReference type="PANTHER" id="PTHR10963:SF55">
    <property type="entry name" value="GLYCOSIDE HYDROLASE FAMILY 16 PROTEIN"/>
    <property type="match status" value="1"/>
</dbReference>
<dbReference type="RefSeq" id="WP_147926124.1">
    <property type="nucleotide sequence ID" value="NZ_VKAC01000005.1"/>
</dbReference>
<reference evidence="5 6" key="1">
    <citation type="submission" date="2019-07" db="EMBL/GenBank/DDBJ databases">
        <title>Quadrisphaera sp. strain DD2A genome sequencing and assembly.</title>
        <authorList>
            <person name="Kim I."/>
        </authorList>
    </citation>
    <scope>NUCLEOTIDE SEQUENCE [LARGE SCALE GENOMIC DNA]</scope>
    <source>
        <strain evidence="5 6">DD2A</strain>
    </source>
</reference>
<keyword evidence="3" id="KW-0812">Transmembrane</keyword>
<feature type="compositionally biased region" description="Low complexity" evidence="2">
    <location>
        <begin position="1"/>
        <end position="23"/>
    </location>
</feature>
<dbReference type="Gene3D" id="2.60.120.260">
    <property type="entry name" value="Galactose-binding domain-like"/>
    <property type="match status" value="1"/>
</dbReference>
<dbReference type="PROSITE" id="PS51762">
    <property type="entry name" value="GH16_2"/>
    <property type="match status" value="1"/>
</dbReference>
<evidence type="ECO:0000256" key="3">
    <source>
        <dbReference type="SAM" id="Phobius"/>
    </source>
</evidence>
<dbReference type="GO" id="GO:0005975">
    <property type="term" value="P:carbohydrate metabolic process"/>
    <property type="evidence" value="ECO:0007669"/>
    <property type="project" value="InterPro"/>
</dbReference>
<evidence type="ECO:0000259" key="4">
    <source>
        <dbReference type="PROSITE" id="PS51762"/>
    </source>
</evidence>
<feature type="domain" description="GH16" evidence="4">
    <location>
        <begin position="464"/>
        <end position="744"/>
    </location>
</feature>
<dbReference type="Proteomes" id="UP000321234">
    <property type="component" value="Unassembled WGS sequence"/>
</dbReference>
<dbReference type="Gene3D" id="2.60.120.200">
    <property type="match status" value="1"/>
</dbReference>
<feature type="compositionally biased region" description="Basic and acidic residues" evidence="2">
    <location>
        <begin position="28"/>
        <end position="37"/>
    </location>
</feature>
<feature type="region of interest" description="Disordered" evidence="2">
    <location>
        <begin position="1"/>
        <end position="42"/>
    </location>
</feature>
<dbReference type="InterPro" id="IPR008979">
    <property type="entry name" value="Galactose-bd-like_sf"/>
</dbReference>
<keyword evidence="3" id="KW-0472">Membrane</keyword>
<dbReference type="InterPro" id="IPR055826">
    <property type="entry name" value="DUF7402"/>
</dbReference>
<dbReference type="InterPro" id="IPR013320">
    <property type="entry name" value="ConA-like_dom_sf"/>
</dbReference>
<dbReference type="EMBL" id="VKAC01000005">
    <property type="protein sequence ID" value="TXR56331.1"/>
    <property type="molecule type" value="Genomic_DNA"/>
</dbReference>
<dbReference type="Pfam" id="PF00722">
    <property type="entry name" value="Glyco_hydro_16"/>
    <property type="match status" value="1"/>
</dbReference>
<dbReference type="PANTHER" id="PTHR10963">
    <property type="entry name" value="GLYCOSYL HYDROLASE-RELATED"/>
    <property type="match status" value="1"/>
</dbReference>
<evidence type="ECO:0000313" key="6">
    <source>
        <dbReference type="Proteomes" id="UP000321234"/>
    </source>
</evidence>
<comment type="similarity">
    <text evidence="1">Belongs to the glycosyl hydrolase 16 family.</text>
</comment>
<keyword evidence="3" id="KW-1133">Transmembrane helix</keyword>
<proteinExistence type="inferred from homology"/>
<organism evidence="5 6">
    <name type="scientific">Quadrisphaera setariae</name>
    <dbReference type="NCBI Taxonomy" id="2593304"/>
    <lineage>
        <taxon>Bacteria</taxon>
        <taxon>Bacillati</taxon>
        <taxon>Actinomycetota</taxon>
        <taxon>Actinomycetes</taxon>
        <taxon>Kineosporiales</taxon>
        <taxon>Kineosporiaceae</taxon>
        <taxon>Quadrisphaera</taxon>
    </lineage>
</organism>